<dbReference type="InterPro" id="IPR000873">
    <property type="entry name" value="AMP-dep_synth/lig_dom"/>
</dbReference>
<dbReference type="PANTHER" id="PTHR43272:SF107">
    <property type="entry name" value="LONG-CHAIN-FATTY-ACID--COA LIGASE 5"/>
    <property type="match status" value="1"/>
</dbReference>
<evidence type="ECO:0000256" key="3">
    <source>
        <dbReference type="ARBA" id="ARBA00026121"/>
    </source>
</evidence>
<reference evidence="5" key="1">
    <citation type="submission" date="2018-11" db="EMBL/GenBank/DDBJ databases">
        <authorList>
            <consortium name="Pathogen Informatics"/>
        </authorList>
    </citation>
    <scope>NUCLEOTIDE SEQUENCE</scope>
</reference>
<dbReference type="OrthoDB" id="6277982at2759"/>
<gene>
    <name evidence="5" type="ORF">PXEA_LOCUS27676</name>
</gene>
<dbReference type="PANTHER" id="PTHR43272">
    <property type="entry name" value="LONG-CHAIN-FATTY-ACID--COA LIGASE"/>
    <property type="match status" value="1"/>
</dbReference>
<evidence type="ECO:0000256" key="2">
    <source>
        <dbReference type="ARBA" id="ARBA00022832"/>
    </source>
</evidence>
<sequence length="77" mass="8124">MLIMSCLLKISEGYGSTETTAAITCTLPREYRSGNLGPPLPVAHVKLADVPEMSLVGVRDNKGEVSAITALCCKMGI</sequence>
<dbReference type="GO" id="GO:0004467">
    <property type="term" value="F:long-chain fatty acid-CoA ligase activity"/>
    <property type="evidence" value="ECO:0007669"/>
    <property type="project" value="UniProtKB-EC"/>
</dbReference>
<proteinExistence type="predicted"/>
<keyword evidence="1" id="KW-0436">Ligase</keyword>
<dbReference type="GO" id="GO:0005783">
    <property type="term" value="C:endoplasmic reticulum"/>
    <property type="evidence" value="ECO:0007669"/>
    <property type="project" value="TreeGrafter"/>
</dbReference>
<dbReference type="EMBL" id="CAAALY010247256">
    <property type="protein sequence ID" value="VEL34236.1"/>
    <property type="molecule type" value="Genomic_DNA"/>
</dbReference>
<dbReference type="Gene3D" id="3.40.50.12780">
    <property type="entry name" value="N-terminal domain of ligase-like"/>
    <property type="match status" value="1"/>
</dbReference>
<evidence type="ECO:0000313" key="5">
    <source>
        <dbReference type="EMBL" id="VEL34236.1"/>
    </source>
</evidence>
<keyword evidence="2" id="KW-0443">Lipid metabolism</keyword>
<name>A0A3S5ADL5_9PLAT</name>
<evidence type="ECO:0000313" key="6">
    <source>
        <dbReference type="Proteomes" id="UP000784294"/>
    </source>
</evidence>
<organism evidence="5 6">
    <name type="scientific">Protopolystoma xenopodis</name>
    <dbReference type="NCBI Taxonomy" id="117903"/>
    <lineage>
        <taxon>Eukaryota</taxon>
        <taxon>Metazoa</taxon>
        <taxon>Spiralia</taxon>
        <taxon>Lophotrochozoa</taxon>
        <taxon>Platyhelminthes</taxon>
        <taxon>Monogenea</taxon>
        <taxon>Polyopisthocotylea</taxon>
        <taxon>Polystomatidea</taxon>
        <taxon>Polystomatidae</taxon>
        <taxon>Protopolystoma</taxon>
    </lineage>
</organism>
<dbReference type="GO" id="GO:0016020">
    <property type="term" value="C:membrane"/>
    <property type="evidence" value="ECO:0007669"/>
    <property type="project" value="TreeGrafter"/>
</dbReference>
<evidence type="ECO:0000259" key="4">
    <source>
        <dbReference type="Pfam" id="PF00501"/>
    </source>
</evidence>
<dbReference type="Proteomes" id="UP000784294">
    <property type="component" value="Unassembled WGS sequence"/>
</dbReference>
<keyword evidence="2" id="KW-0276">Fatty acid metabolism</keyword>
<dbReference type="EC" id="6.2.1.3" evidence="3"/>
<feature type="domain" description="AMP-dependent synthetase/ligase" evidence="4">
    <location>
        <begin position="8"/>
        <end position="65"/>
    </location>
</feature>
<dbReference type="AlphaFoldDB" id="A0A3S5ADL5"/>
<dbReference type="InterPro" id="IPR042099">
    <property type="entry name" value="ANL_N_sf"/>
</dbReference>
<dbReference type="Pfam" id="PF00501">
    <property type="entry name" value="AMP-binding"/>
    <property type="match status" value="1"/>
</dbReference>
<comment type="caution">
    <text evidence="5">The sequence shown here is derived from an EMBL/GenBank/DDBJ whole genome shotgun (WGS) entry which is preliminary data.</text>
</comment>
<evidence type="ECO:0000256" key="1">
    <source>
        <dbReference type="ARBA" id="ARBA00022598"/>
    </source>
</evidence>
<protein>
    <recommendedName>
        <fullName evidence="3">long-chain-fatty-acid--CoA ligase</fullName>
        <ecNumber evidence="3">6.2.1.3</ecNumber>
    </recommendedName>
</protein>
<accession>A0A3S5ADL5</accession>
<dbReference type="SUPFAM" id="SSF56801">
    <property type="entry name" value="Acetyl-CoA synthetase-like"/>
    <property type="match status" value="1"/>
</dbReference>
<keyword evidence="6" id="KW-1185">Reference proteome</keyword>